<sequence length="243" mass="28012">MVYNDQCTINTCYKSFMSECLTCKLQQLRSGANTTPVTEDCTSRATATFSDTVGLKSRRKNVPTKKVLNTLWEGVHVWWAKFILPNLGLLCIWHNEVPQDLIYSQSPSWNITSLSSELHLDLRLNTCMGQNGTEHILWDRQGLPCKESLIPAPAFSREMHDPEEKKEGREDREEDRKEDGEENEENENEENNDDNGEDKDEELIAPKQTRDHKLKTDKKSHQQCKGKNDTSKNESDAFKPRRI</sequence>
<gene>
    <name evidence="2" type="ORF">CERSUDRAFT_72166</name>
</gene>
<evidence type="ECO:0000256" key="1">
    <source>
        <dbReference type="SAM" id="MobiDB-lite"/>
    </source>
</evidence>
<evidence type="ECO:0000313" key="2">
    <source>
        <dbReference type="EMBL" id="EMD38902.1"/>
    </source>
</evidence>
<evidence type="ECO:0000313" key="3">
    <source>
        <dbReference type="Proteomes" id="UP000016930"/>
    </source>
</evidence>
<dbReference type="EMBL" id="KB445794">
    <property type="protein sequence ID" value="EMD38902.1"/>
    <property type="molecule type" value="Genomic_DNA"/>
</dbReference>
<feature type="compositionally biased region" description="Basic and acidic residues" evidence="1">
    <location>
        <begin position="226"/>
        <end position="243"/>
    </location>
</feature>
<proteinExistence type="predicted"/>
<reference evidence="2 3" key="1">
    <citation type="journal article" date="2012" name="Proc. Natl. Acad. Sci. U.S.A.">
        <title>Comparative genomics of Ceriporiopsis subvermispora and Phanerochaete chrysosporium provide insight into selective ligninolysis.</title>
        <authorList>
            <person name="Fernandez-Fueyo E."/>
            <person name="Ruiz-Duenas F.J."/>
            <person name="Ferreira P."/>
            <person name="Floudas D."/>
            <person name="Hibbett D.S."/>
            <person name="Canessa P."/>
            <person name="Larrondo L.F."/>
            <person name="James T.Y."/>
            <person name="Seelenfreund D."/>
            <person name="Lobos S."/>
            <person name="Polanco R."/>
            <person name="Tello M."/>
            <person name="Honda Y."/>
            <person name="Watanabe T."/>
            <person name="Watanabe T."/>
            <person name="Ryu J.S."/>
            <person name="Kubicek C.P."/>
            <person name="Schmoll M."/>
            <person name="Gaskell J."/>
            <person name="Hammel K.E."/>
            <person name="St John F.J."/>
            <person name="Vanden Wymelenberg A."/>
            <person name="Sabat G."/>
            <person name="Splinter BonDurant S."/>
            <person name="Syed K."/>
            <person name="Yadav J.S."/>
            <person name="Doddapaneni H."/>
            <person name="Subramanian V."/>
            <person name="Lavin J.L."/>
            <person name="Oguiza J.A."/>
            <person name="Perez G."/>
            <person name="Pisabarro A.G."/>
            <person name="Ramirez L."/>
            <person name="Santoyo F."/>
            <person name="Master E."/>
            <person name="Coutinho P.M."/>
            <person name="Henrissat B."/>
            <person name="Lombard V."/>
            <person name="Magnuson J.K."/>
            <person name="Kuees U."/>
            <person name="Hori C."/>
            <person name="Igarashi K."/>
            <person name="Samejima M."/>
            <person name="Held B.W."/>
            <person name="Barry K.W."/>
            <person name="LaButti K.M."/>
            <person name="Lapidus A."/>
            <person name="Lindquist E.A."/>
            <person name="Lucas S.M."/>
            <person name="Riley R."/>
            <person name="Salamov A.A."/>
            <person name="Hoffmeister D."/>
            <person name="Schwenk D."/>
            <person name="Hadar Y."/>
            <person name="Yarden O."/>
            <person name="de Vries R.P."/>
            <person name="Wiebenga A."/>
            <person name="Stenlid J."/>
            <person name="Eastwood D."/>
            <person name="Grigoriev I.V."/>
            <person name="Berka R.M."/>
            <person name="Blanchette R.A."/>
            <person name="Kersten P."/>
            <person name="Martinez A.T."/>
            <person name="Vicuna R."/>
            <person name="Cullen D."/>
        </authorList>
    </citation>
    <scope>NUCLEOTIDE SEQUENCE [LARGE SCALE GENOMIC DNA]</scope>
    <source>
        <strain evidence="2 3">B</strain>
    </source>
</reference>
<feature type="compositionally biased region" description="Acidic residues" evidence="1">
    <location>
        <begin position="180"/>
        <end position="201"/>
    </location>
</feature>
<keyword evidence="3" id="KW-1185">Reference proteome</keyword>
<accession>M2RKA5</accession>
<name>M2RKA5_CERS8</name>
<feature type="compositionally biased region" description="Basic and acidic residues" evidence="1">
    <location>
        <begin position="202"/>
        <end position="211"/>
    </location>
</feature>
<feature type="compositionally biased region" description="Basic residues" evidence="1">
    <location>
        <begin position="212"/>
        <end position="224"/>
    </location>
</feature>
<organism evidence="2 3">
    <name type="scientific">Ceriporiopsis subvermispora (strain B)</name>
    <name type="common">White-rot fungus</name>
    <name type="synonym">Gelatoporia subvermispora</name>
    <dbReference type="NCBI Taxonomy" id="914234"/>
    <lineage>
        <taxon>Eukaryota</taxon>
        <taxon>Fungi</taxon>
        <taxon>Dikarya</taxon>
        <taxon>Basidiomycota</taxon>
        <taxon>Agaricomycotina</taxon>
        <taxon>Agaricomycetes</taxon>
        <taxon>Polyporales</taxon>
        <taxon>Gelatoporiaceae</taxon>
        <taxon>Gelatoporia</taxon>
    </lineage>
</organism>
<dbReference type="AlphaFoldDB" id="M2RKA5"/>
<feature type="region of interest" description="Disordered" evidence="1">
    <location>
        <begin position="151"/>
        <end position="243"/>
    </location>
</feature>
<feature type="compositionally biased region" description="Basic and acidic residues" evidence="1">
    <location>
        <begin position="157"/>
        <end position="179"/>
    </location>
</feature>
<dbReference type="HOGENOM" id="CLU_1142481_0_0_1"/>
<protein>
    <submittedName>
        <fullName evidence="2">Uncharacterized protein</fullName>
    </submittedName>
</protein>
<dbReference type="Proteomes" id="UP000016930">
    <property type="component" value="Unassembled WGS sequence"/>
</dbReference>